<accession>A0A9D4G209</accession>
<evidence type="ECO:0000313" key="1">
    <source>
        <dbReference type="EMBL" id="KAH3807165.1"/>
    </source>
</evidence>
<proteinExistence type="predicted"/>
<protein>
    <submittedName>
        <fullName evidence="1">Uncharacterized protein</fullName>
    </submittedName>
</protein>
<evidence type="ECO:0000313" key="2">
    <source>
        <dbReference type="Proteomes" id="UP000828390"/>
    </source>
</evidence>
<organism evidence="1 2">
    <name type="scientific">Dreissena polymorpha</name>
    <name type="common">Zebra mussel</name>
    <name type="synonym">Mytilus polymorpha</name>
    <dbReference type="NCBI Taxonomy" id="45954"/>
    <lineage>
        <taxon>Eukaryota</taxon>
        <taxon>Metazoa</taxon>
        <taxon>Spiralia</taxon>
        <taxon>Lophotrochozoa</taxon>
        <taxon>Mollusca</taxon>
        <taxon>Bivalvia</taxon>
        <taxon>Autobranchia</taxon>
        <taxon>Heteroconchia</taxon>
        <taxon>Euheterodonta</taxon>
        <taxon>Imparidentia</taxon>
        <taxon>Neoheterodontei</taxon>
        <taxon>Myida</taxon>
        <taxon>Dreissenoidea</taxon>
        <taxon>Dreissenidae</taxon>
        <taxon>Dreissena</taxon>
    </lineage>
</organism>
<keyword evidence="2" id="KW-1185">Reference proteome</keyword>
<name>A0A9D4G209_DREPO</name>
<reference evidence="1" key="2">
    <citation type="submission" date="2020-11" db="EMBL/GenBank/DDBJ databases">
        <authorList>
            <person name="McCartney M.A."/>
            <person name="Auch B."/>
            <person name="Kono T."/>
            <person name="Mallez S."/>
            <person name="Becker A."/>
            <person name="Gohl D.M."/>
            <person name="Silverstein K.A.T."/>
            <person name="Koren S."/>
            <person name="Bechman K.B."/>
            <person name="Herman A."/>
            <person name="Abrahante J.E."/>
            <person name="Garbe J."/>
        </authorList>
    </citation>
    <scope>NUCLEOTIDE SEQUENCE</scope>
    <source>
        <strain evidence="1">Duluth1</strain>
        <tissue evidence="1">Whole animal</tissue>
    </source>
</reference>
<reference evidence="1" key="1">
    <citation type="journal article" date="2019" name="bioRxiv">
        <title>The Genome of the Zebra Mussel, Dreissena polymorpha: A Resource for Invasive Species Research.</title>
        <authorList>
            <person name="McCartney M.A."/>
            <person name="Auch B."/>
            <person name="Kono T."/>
            <person name="Mallez S."/>
            <person name="Zhang Y."/>
            <person name="Obille A."/>
            <person name="Becker A."/>
            <person name="Abrahante J.E."/>
            <person name="Garbe J."/>
            <person name="Badalamenti J.P."/>
            <person name="Herman A."/>
            <person name="Mangelson H."/>
            <person name="Liachko I."/>
            <person name="Sullivan S."/>
            <person name="Sone E.D."/>
            <person name="Koren S."/>
            <person name="Silverstein K.A.T."/>
            <person name="Beckman K.B."/>
            <person name="Gohl D.M."/>
        </authorList>
    </citation>
    <scope>NUCLEOTIDE SEQUENCE</scope>
    <source>
        <strain evidence="1">Duluth1</strain>
        <tissue evidence="1">Whole animal</tissue>
    </source>
</reference>
<sequence length="124" mass="14247">MTVNIEEAVDMTFAYGKTDEAVLMAKKTEDEAVIGKYLLVKSRPLLYDSNKPSTELGESNSILKDAIFEAIEMFEACNDFDGLAAAWMLNWEWSENTQCIEKAIQYFRQTKEDVLIRMMKRTSK</sequence>
<dbReference type="AlphaFoldDB" id="A0A9D4G209"/>
<dbReference type="EMBL" id="JAIWYP010000006">
    <property type="protein sequence ID" value="KAH3807165.1"/>
    <property type="molecule type" value="Genomic_DNA"/>
</dbReference>
<dbReference type="Proteomes" id="UP000828390">
    <property type="component" value="Unassembled WGS sequence"/>
</dbReference>
<comment type="caution">
    <text evidence="1">The sequence shown here is derived from an EMBL/GenBank/DDBJ whole genome shotgun (WGS) entry which is preliminary data.</text>
</comment>
<gene>
    <name evidence="1" type="ORF">DPMN_135498</name>
</gene>